<evidence type="ECO:0000313" key="3">
    <source>
        <dbReference type="Proteomes" id="UP000189739"/>
    </source>
</evidence>
<protein>
    <submittedName>
        <fullName evidence="2">Uncharacterized protein</fullName>
    </submittedName>
</protein>
<feature type="region of interest" description="Disordered" evidence="1">
    <location>
        <begin position="1"/>
        <end position="63"/>
    </location>
</feature>
<reference evidence="2 3" key="1">
    <citation type="submission" date="2016-07" db="EMBL/GenBank/DDBJ databases">
        <title>Genomic analysis of zinc-resistant bacterium Mucilaginibacter pedocola TBZ30.</title>
        <authorList>
            <person name="Huang J."/>
            <person name="Tang J."/>
        </authorList>
    </citation>
    <scope>NUCLEOTIDE SEQUENCE [LARGE SCALE GENOMIC DNA]</scope>
    <source>
        <strain evidence="2 3">TBZ30</strain>
    </source>
</reference>
<name>A0A1S9PKQ8_9SPHI</name>
<evidence type="ECO:0000256" key="1">
    <source>
        <dbReference type="SAM" id="MobiDB-lite"/>
    </source>
</evidence>
<dbReference type="EMBL" id="MBTF01000001">
    <property type="protein sequence ID" value="OOQ61534.1"/>
    <property type="molecule type" value="Genomic_DNA"/>
</dbReference>
<accession>A0A1S9PKQ8</accession>
<sequence length="63" mass="7187">MTKHKTFPAEQPEMPLPDKKPEIKQPHDPHTPETPEEAPQHEPEELPPGNIPPMKGNDKARQH</sequence>
<keyword evidence="3" id="KW-1185">Reference proteome</keyword>
<evidence type="ECO:0000313" key="2">
    <source>
        <dbReference type="EMBL" id="OOQ61534.1"/>
    </source>
</evidence>
<dbReference type="Proteomes" id="UP000189739">
    <property type="component" value="Unassembled WGS sequence"/>
</dbReference>
<gene>
    <name evidence="2" type="ORF">BC343_00185</name>
</gene>
<feature type="compositionally biased region" description="Basic and acidic residues" evidence="1">
    <location>
        <begin position="16"/>
        <end position="44"/>
    </location>
</feature>
<proteinExistence type="predicted"/>
<organism evidence="2 3">
    <name type="scientific">Mucilaginibacter pedocola</name>
    <dbReference type="NCBI Taxonomy" id="1792845"/>
    <lineage>
        <taxon>Bacteria</taxon>
        <taxon>Pseudomonadati</taxon>
        <taxon>Bacteroidota</taxon>
        <taxon>Sphingobacteriia</taxon>
        <taxon>Sphingobacteriales</taxon>
        <taxon>Sphingobacteriaceae</taxon>
        <taxon>Mucilaginibacter</taxon>
    </lineage>
</organism>
<dbReference type="AlphaFoldDB" id="A0A1S9PKQ8"/>
<comment type="caution">
    <text evidence="2">The sequence shown here is derived from an EMBL/GenBank/DDBJ whole genome shotgun (WGS) entry which is preliminary data.</text>
</comment>